<keyword evidence="9 11" id="KW-0472">Membrane</keyword>
<dbReference type="EMBL" id="JACJKU010000010">
    <property type="protein sequence ID" value="MBM6940259.1"/>
    <property type="molecule type" value="Genomic_DNA"/>
</dbReference>
<accession>A0ABS2GYB0</accession>
<dbReference type="PANTHER" id="PTHR43562:SF3">
    <property type="entry name" value="SODIUM ION_PROTON EXCHANGER (EUROFUNG)"/>
    <property type="match status" value="1"/>
</dbReference>
<evidence type="ECO:0000313" key="13">
    <source>
        <dbReference type="EMBL" id="MBM6940259.1"/>
    </source>
</evidence>
<keyword evidence="3" id="KW-0813">Transport</keyword>
<dbReference type="RefSeq" id="WP_204784659.1">
    <property type="nucleotide sequence ID" value="NZ_CALVGD010000055.1"/>
</dbReference>
<name>A0ABS2GYB0_9LACO</name>
<keyword evidence="7" id="KW-0915">Sodium</keyword>
<feature type="domain" description="Cation/H+ exchanger transmembrane" evidence="12">
    <location>
        <begin position="9"/>
        <end position="379"/>
    </location>
</feature>
<evidence type="ECO:0000256" key="3">
    <source>
        <dbReference type="ARBA" id="ARBA00022448"/>
    </source>
</evidence>
<feature type="transmembrane region" description="Helical" evidence="11">
    <location>
        <begin position="42"/>
        <end position="68"/>
    </location>
</feature>
<feature type="transmembrane region" description="Helical" evidence="11">
    <location>
        <begin position="215"/>
        <end position="235"/>
    </location>
</feature>
<evidence type="ECO:0000256" key="1">
    <source>
        <dbReference type="ARBA" id="ARBA00004141"/>
    </source>
</evidence>
<comment type="caution">
    <text evidence="13">The sequence shown here is derived from an EMBL/GenBank/DDBJ whole genome shotgun (WGS) entry which is preliminary data.</text>
</comment>
<dbReference type="Proteomes" id="UP000785625">
    <property type="component" value="Unassembled WGS sequence"/>
</dbReference>
<feature type="transmembrane region" description="Helical" evidence="11">
    <location>
        <begin position="146"/>
        <end position="169"/>
    </location>
</feature>
<keyword evidence="8" id="KW-0406">Ion transport</keyword>
<dbReference type="InterPro" id="IPR006153">
    <property type="entry name" value="Cation/H_exchanger_TM"/>
</dbReference>
<evidence type="ECO:0000313" key="14">
    <source>
        <dbReference type="Proteomes" id="UP000785625"/>
    </source>
</evidence>
<comment type="subcellular location">
    <subcellularLocation>
        <location evidence="1">Membrane</location>
        <topology evidence="1">Multi-pass membrane protein</topology>
    </subcellularLocation>
</comment>
<protein>
    <submittedName>
        <fullName evidence="13">Cation:proton antiporter</fullName>
    </submittedName>
</protein>
<evidence type="ECO:0000256" key="5">
    <source>
        <dbReference type="ARBA" id="ARBA00022692"/>
    </source>
</evidence>
<evidence type="ECO:0000256" key="4">
    <source>
        <dbReference type="ARBA" id="ARBA00022449"/>
    </source>
</evidence>
<evidence type="ECO:0000256" key="11">
    <source>
        <dbReference type="SAM" id="Phobius"/>
    </source>
</evidence>
<keyword evidence="5 11" id="KW-0812">Transmembrane</keyword>
<evidence type="ECO:0000256" key="2">
    <source>
        <dbReference type="ARBA" id="ARBA00005551"/>
    </source>
</evidence>
<keyword evidence="4" id="KW-0050">Antiport</keyword>
<sequence>MNYLLQIVLILLVGKLCSEFSSRIGLPPVMGELIAGILIGPAVFHILTPTMFIHYFSNIGVIMLMFIAGLEGDLRQLLHYWAPSLTVATLGVIFPTGTAYLLCHYAFGFDVKTAAFMGLVLSATSVSITVQVLREMGYSTTRESQIILGAAVADDIICIILLGISVQLVSNHSASSLGGEVLSMVVPQVLFFIIILVISKYLVPPFLKIFDKMGISESLPTAALIICFGFSAIAVKCGMSDVLGAYCAGLAISQTDYQEALGPKIEPIGYAIFTPVFFISIGLEVTFKGIGNDFLFIISLIIIAVLGKQIGCGLGAKLFHLNWRESNIVGAGMVSRGEMALVVIKVALSSGLIDKSYFTALILVTVITTLIAPLLLKIFIQRNINSQNNERRLD</sequence>
<comment type="similarity">
    <text evidence="2">Belongs to the monovalent cation:proton antiporter 2 (CPA2) transporter (TC 2.A.37) family.</text>
</comment>
<evidence type="ECO:0000256" key="7">
    <source>
        <dbReference type="ARBA" id="ARBA00023053"/>
    </source>
</evidence>
<keyword evidence="10" id="KW-0739">Sodium transport</keyword>
<organism evidence="13 14">
    <name type="scientific">Limosilactobacillus coleohominis</name>
    <dbReference type="NCBI Taxonomy" id="181675"/>
    <lineage>
        <taxon>Bacteria</taxon>
        <taxon>Bacillati</taxon>
        <taxon>Bacillota</taxon>
        <taxon>Bacilli</taxon>
        <taxon>Lactobacillales</taxon>
        <taxon>Lactobacillaceae</taxon>
        <taxon>Limosilactobacillus</taxon>
    </lineage>
</organism>
<evidence type="ECO:0000259" key="12">
    <source>
        <dbReference type="Pfam" id="PF00999"/>
    </source>
</evidence>
<evidence type="ECO:0000256" key="8">
    <source>
        <dbReference type="ARBA" id="ARBA00023065"/>
    </source>
</evidence>
<reference evidence="13 14" key="1">
    <citation type="journal article" date="2021" name="Sci. Rep.">
        <title>The distribution of antibiotic resistance genes in chicken gut microbiota commensals.</title>
        <authorList>
            <person name="Juricova H."/>
            <person name="Matiasovicova J."/>
            <person name="Kubasova T."/>
            <person name="Cejkova D."/>
            <person name="Rychlik I."/>
        </authorList>
    </citation>
    <scope>NUCLEOTIDE SEQUENCE [LARGE SCALE GENOMIC DNA]</scope>
    <source>
        <strain evidence="13 14">An574</strain>
    </source>
</reference>
<feature type="transmembrane region" description="Helical" evidence="11">
    <location>
        <begin position="114"/>
        <end position="134"/>
    </location>
</feature>
<feature type="transmembrane region" description="Helical" evidence="11">
    <location>
        <begin position="294"/>
        <end position="316"/>
    </location>
</feature>
<dbReference type="Gene3D" id="1.20.1530.20">
    <property type="match status" value="1"/>
</dbReference>
<proteinExistence type="inferred from homology"/>
<dbReference type="InterPro" id="IPR038770">
    <property type="entry name" value="Na+/solute_symporter_sf"/>
</dbReference>
<keyword evidence="6 11" id="KW-1133">Transmembrane helix</keyword>
<evidence type="ECO:0000256" key="10">
    <source>
        <dbReference type="ARBA" id="ARBA00023201"/>
    </source>
</evidence>
<evidence type="ECO:0000256" key="6">
    <source>
        <dbReference type="ARBA" id="ARBA00022989"/>
    </source>
</evidence>
<gene>
    <name evidence="13" type="ORF">H5975_01940</name>
</gene>
<feature type="transmembrane region" description="Helical" evidence="11">
    <location>
        <begin position="360"/>
        <end position="380"/>
    </location>
</feature>
<feature type="transmembrane region" description="Helical" evidence="11">
    <location>
        <begin position="80"/>
        <end position="102"/>
    </location>
</feature>
<dbReference type="Pfam" id="PF00999">
    <property type="entry name" value="Na_H_Exchanger"/>
    <property type="match status" value="1"/>
</dbReference>
<keyword evidence="14" id="KW-1185">Reference proteome</keyword>
<feature type="transmembrane region" description="Helical" evidence="11">
    <location>
        <begin position="181"/>
        <end position="203"/>
    </location>
</feature>
<dbReference type="PANTHER" id="PTHR43562">
    <property type="entry name" value="NAPA-TYPE SODIUM/HYDROGEN ANTIPORTER"/>
    <property type="match status" value="1"/>
</dbReference>
<feature type="transmembrane region" description="Helical" evidence="11">
    <location>
        <begin position="268"/>
        <end position="287"/>
    </location>
</feature>
<evidence type="ECO:0000256" key="9">
    <source>
        <dbReference type="ARBA" id="ARBA00023136"/>
    </source>
</evidence>